<reference evidence="5" key="1">
    <citation type="submission" date="2011-08" db="EMBL/GenBank/DDBJ databases">
        <title>The draft genome of Latimeria chalumnae.</title>
        <authorList>
            <person name="Di Palma F."/>
            <person name="Alfoldi J."/>
            <person name="Johnson J."/>
            <person name="Berlin A."/>
            <person name="Gnerre S."/>
            <person name="Jaffe D."/>
            <person name="MacCallum I."/>
            <person name="Young S."/>
            <person name="Walker B.J."/>
            <person name="Lander E."/>
            <person name="Lindblad-Toh K."/>
        </authorList>
    </citation>
    <scope>NUCLEOTIDE SEQUENCE [LARGE SCALE GENOMIC DNA]</scope>
    <source>
        <strain evidence="5">Wild caught</strain>
    </source>
</reference>
<dbReference type="AlphaFoldDB" id="H3B7D3"/>
<gene>
    <name evidence="4" type="primary">ANKRD39</name>
</gene>
<dbReference type="Ensembl" id="ENSLACT00000017934.1">
    <property type="protein sequence ID" value="ENSLACP00000017804.1"/>
    <property type="gene ID" value="ENSLACG00000015682.1"/>
</dbReference>
<reference evidence="4" key="3">
    <citation type="submission" date="2025-09" db="UniProtKB">
        <authorList>
            <consortium name="Ensembl"/>
        </authorList>
    </citation>
    <scope>IDENTIFICATION</scope>
</reference>
<dbReference type="Bgee" id="ENSLACG00000015682">
    <property type="expression patterns" value="Expressed in muscle tissue and 6 other cell types or tissues"/>
</dbReference>
<dbReference type="EMBL" id="AFYH01062986">
    <property type="status" value="NOT_ANNOTATED_CDS"/>
    <property type="molecule type" value="Genomic_DNA"/>
</dbReference>
<keyword evidence="1" id="KW-0677">Repeat</keyword>
<keyword evidence="2 3" id="KW-0040">ANK repeat</keyword>
<dbReference type="InParanoid" id="H3B7D3"/>
<reference evidence="4" key="2">
    <citation type="submission" date="2025-08" db="UniProtKB">
        <authorList>
            <consortium name="Ensembl"/>
        </authorList>
    </citation>
    <scope>IDENTIFICATION</scope>
</reference>
<dbReference type="SMART" id="SM00248">
    <property type="entry name" value="ANK"/>
    <property type="match status" value="3"/>
</dbReference>
<dbReference type="OMA" id="YCGHLNV"/>
<dbReference type="Pfam" id="PF00023">
    <property type="entry name" value="Ank"/>
    <property type="match status" value="1"/>
</dbReference>
<evidence type="ECO:0000256" key="2">
    <source>
        <dbReference type="ARBA" id="ARBA00023043"/>
    </source>
</evidence>
<dbReference type="PANTHER" id="PTHR24171">
    <property type="entry name" value="ANKYRIN REPEAT DOMAIN-CONTAINING PROTEIN 39-RELATED"/>
    <property type="match status" value="1"/>
</dbReference>
<feature type="repeat" description="ANK" evidence="3">
    <location>
        <begin position="129"/>
        <end position="161"/>
    </location>
</feature>
<sequence length="181" mass="19823">MTSEHLAACSCCSHGSSVPHSVHQTLEEMDFERGIWSAAINSDLTRLKNFLRKGTDPSKPDQSGYTALHYASRGGDYVICEILLLNGANSNAQTKGGATPLHRAAYCGHQNIVELLLSHGANPQITDEDGMSPLHKAAERGHWEVCAILLEKNPGLKTLQDKKGRRARDLVQEGIERKQIL</sequence>
<organism evidence="4 5">
    <name type="scientific">Latimeria chalumnae</name>
    <name type="common">Coelacanth</name>
    <dbReference type="NCBI Taxonomy" id="7897"/>
    <lineage>
        <taxon>Eukaryota</taxon>
        <taxon>Metazoa</taxon>
        <taxon>Chordata</taxon>
        <taxon>Craniata</taxon>
        <taxon>Vertebrata</taxon>
        <taxon>Euteleostomi</taxon>
        <taxon>Coelacanthiformes</taxon>
        <taxon>Coelacanthidae</taxon>
        <taxon>Latimeria</taxon>
    </lineage>
</organism>
<dbReference type="Pfam" id="PF12796">
    <property type="entry name" value="Ank_2"/>
    <property type="match status" value="1"/>
</dbReference>
<dbReference type="eggNOG" id="KOG0504">
    <property type="taxonomic scope" value="Eukaryota"/>
</dbReference>
<accession>H3B7D3</accession>
<keyword evidence="5" id="KW-1185">Reference proteome</keyword>
<feature type="repeat" description="ANK" evidence="3">
    <location>
        <begin position="96"/>
        <end position="128"/>
    </location>
</feature>
<dbReference type="Proteomes" id="UP000008672">
    <property type="component" value="Unassembled WGS sequence"/>
</dbReference>
<dbReference type="EMBL" id="AFYH01062984">
    <property type="status" value="NOT_ANNOTATED_CDS"/>
    <property type="molecule type" value="Genomic_DNA"/>
</dbReference>
<dbReference type="GeneTree" id="ENSGT00940000160547"/>
<name>H3B7D3_LATCH</name>
<dbReference type="EMBL" id="AFYH01062985">
    <property type="status" value="NOT_ANNOTATED_CDS"/>
    <property type="molecule type" value="Genomic_DNA"/>
</dbReference>
<dbReference type="RefSeq" id="XP_005995246.1">
    <property type="nucleotide sequence ID" value="XM_005995184.2"/>
</dbReference>
<evidence type="ECO:0000313" key="5">
    <source>
        <dbReference type="Proteomes" id="UP000008672"/>
    </source>
</evidence>
<evidence type="ECO:0000256" key="3">
    <source>
        <dbReference type="PROSITE-ProRule" id="PRU00023"/>
    </source>
</evidence>
<evidence type="ECO:0000256" key="1">
    <source>
        <dbReference type="ARBA" id="ARBA00022737"/>
    </source>
</evidence>
<dbReference type="OrthoDB" id="539213at2759"/>
<dbReference type="HOGENOM" id="CLU_000134_35_1_1"/>
<dbReference type="CTD" id="51239"/>
<dbReference type="GeneID" id="102361683"/>
<evidence type="ECO:0000313" key="4">
    <source>
        <dbReference type="Ensembl" id="ENSLACP00000017804.1"/>
    </source>
</evidence>
<dbReference type="PRINTS" id="PR01415">
    <property type="entry name" value="ANKYRIN"/>
</dbReference>
<dbReference type="PANTHER" id="PTHR24171:SF9">
    <property type="entry name" value="ANKYRIN REPEAT DOMAIN-CONTAINING PROTEIN 39"/>
    <property type="match status" value="1"/>
</dbReference>
<dbReference type="PROSITE" id="PS50297">
    <property type="entry name" value="ANK_REP_REGION"/>
    <property type="match status" value="3"/>
</dbReference>
<proteinExistence type="predicted"/>
<dbReference type="PROSITE" id="PS50088">
    <property type="entry name" value="ANK_REPEAT"/>
    <property type="match status" value="3"/>
</dbReference>
<dbReference type="KEGG" id="lcm:102361683"/>
<dbReference type="InterPro" id="IPR002110">
    <property type="entry name" value="Ankyrin_rpt"/>
</dbReference>
<dbReference type="InterPro" id="IPR036770">
    <property type="entry name" value="Ankyrin_rpt-contain_sf"/>
</dbReference>
<dbReference type="Gene3D" id="1.25.40.20">
    <property type="entry name" value="Ankyrin repeat-containing domain"/>
    <property type="match status" value="1"/>
</dbReference>
<dbReference type="SUPFAM" id="SSF48403">
    <property type="entry name" value="Ankyrin repeat"/>
    <property type="match status" value="1"/>
</dbReference>
<protein>
    <submittedName>
        <fullName evidence="4">Ankyrin repeat domain 39</fullName>
    </submittedName>
</protein>
<feature type="repeat" description="ANK" evidence="3">
    <location>
        <begin position="63"/>
        <end position="95"/>
    </location>
</feature>
<dbReference type="STRING" id="7897.ENSLACP00000017804"/>